<keyword evidence="1" id="KW-0812">Transmembrane</keyword>
<keyword evidence="1" id="KW-0472">Membrane</keyword>
<accession>A0A0M3HSB8</accession>
<evidence type="ECO:0000313" key="2">
    <source>
        <dbReference type="Proteomes" id="UP000036681"/>
    </source>
</evidence>
<proteinExistence type="predicted"/>
<protein>
    <submittedName>
        <fullName evidence="3">G_PROTEIN_RECEP_F1_2 domain-containing protein</fullName>
    </submittedName>
</protein>
<dbReference type="Proteomes" id="UP000036681">
    <property type="component" value="Unplaced"/>
</dbReference>
<dbReference type="WBParaSite" id="ALUE_0000533901-mRNA-1">
    <property type="protein sequence ID" value="ALUE_0000533901-mRNA-1"/>
    <property type="gene ID" value="ALUE_0000533901"/>
</dbReference>
<dbReference type="AlphaFoldDB" id="A0A0M3HSB8"/>
<evidence type="ECO:0000313" key="3">
    <source>
        <dbReference type="WBParaSite" id="ALUE_0000533901-mRNA-1"/>
    </source>
</evidence>
<keyword evidence="2" id="KW-1185">Reference proteome</keyword>
<feature type="transmembrane region" description="Helical" evidence="1">
    <location>
        <begin position="75"/>
        <end position="97"/>
    </location>
</feature>
<name>A0A0M3HSB8_ASCLU</name>
<evidence type="ECO:0000256" key="1">
    <source>
        <dbReference type="SAM" id="Phobius"/>
    </source>
</evidence>
<reference evidence="3" key="1">
    <citation type="submission" date="2017-02" db="UniProtKB">
        <authorList>
            <consortium name="WormBaseParasite"/>
        </authorList>
    </citation>
    <scope>IDENTIFICATION</scope>
</reference>
<organism evidence="2 3">
    <name type="scientific">Ascaris lumbricoides</name>
    <name type="common">Giant roundworm</name>
    <dbReference type="NCBI Taxonomy" id="6252"/>
    <lineage>
        <taxon>Eukaryota</taxon>
        <taxon>Metazoa</taxon>
        <taxon>Ecdysozoa</taxon>
        <taxon>Nematoda</taxon>
        <taxon>Chromadorea</taxon>
        <taxon>Rhabditida</taxon>
        <taxon>Spirurina</taxon>
        <taxon>Ascaridomorpha</taxon>
        <taxon>Ascaridoidea</taxon>
        <taxon>Ascarididae</taxon>
        <taxon>Ascaris</taxon>
    </lineage>
</organism>
<keyword evidence="1" id="KW-1133">Transmembrane helix</keyword>
<sequence>MRNSWYGWSQKAITINADNLMSLNFMPASVAQQRASDGDVDAETLRYEEKKTDRDVQQRPRAAQLSTALARRQEFLAYVMTWWGNTVIVVMLTFNLAEWTQCGFALYVFEVCELEDAVSLITFCYLR</sequence>